<dbReference type="Gene3D" id="3.40.50.720">
    <property type="entry name" value="NAD(P)-binding Rossmann-like Domain"/>
    <property type="match status" value="1"/>
</dbReference>
<dbReference type="EMBL" id="LMTZ01000040">
    <property type="protein sequence ID" value="KST68969.1"/>
    <property type="molecule type" value="Genomic_DNA"/>
</dbReference>
<dbReference type="InterPro" id="IPR036291">
    <property type="entry name" value="NAD(P)-bd_dom_sf"/>
</dbReference>
<dbReference type="SUPFAM" id="SSF51735">
    <property type="entry name" value="NAD(P)-binding Rossmann-fold domains"/>
    <property type="match status" value="1"/>
</dbReference>
<dbReference type="OrthoDB" id="5513072at2"/>
<protein>
    <submittedName>
        <fullName evidence="1">Short-chain dehydrogenase</fullName>
    </submittedName>
</protein>
<dbReference type="Pfam" id="PF00106">
    <property type="entry name" value="adh_short"/>
    <property type="match status" value="1"/>
</dbReference>
<dbReference type="PANTHER" id="PTHR43431:SF7">
    <property type="entry name" value="OXIDOREDUCTASE, SHORT CHAIN DEHYDROGENASE_REDUCTASE FAMILY (AFU_ORTHOLOGUE AFUA_5G14000)"/>
    <property type="match status" value="1"/>
</dbReference>
<evidence type="ECO:0000313" key="2">
    <source>
        <dbReference type="Proteomes" id="UP000053372"/>
    </source>
</evidence>
<dbReference type="PANTHER" id="PTHR43431">
    <property type="entry name" value="OXIDOREDUCTASE, SHORT CHAIN DEHYDROGENASE/REDUCTASE FAMILY (AFU_ORTHOLOGUE AFUA_5G14000)"/>
    <property type="match status" value="1"/>
</dbReference>
<gene>
    <name evidence="1" type="ORF">BC008_02515</name>
</gene>
<dbReference type="PRINTS" id="PR00081">
    <property type="entry name" value="GDHRDH"/>
</dbReference>
<dbReference type="RefSeq" id="WP_027845452.1">
    <property type="nucleotide sequence ID" value="NZ_LMTZ01000040.1"/>
</dbReference>
<keyword evidence="2" id="KW-1185">Reference proteome</keyword>
<evidence type="ECO:0000313" key="1">
    <source>
        <dbReference type="EMBL" id="KST68969.1"/>
    </source>
</evidence>
<dbReference type="InterPro" id="IPR002347">
    <property type="entry name" value="SDR_fam"/>
</dbReference>
<reference evidence="1 2" key="1">
    <citation type="journal article" date="2015" name="Genome Announc.">
        <title>Draft Genome of the Euendolithic (true boring) Cyanobacterium Mastigocoleus testarum strain BC008.</title>
        <authorList>
            <person name="Guida B.S."/>
            <person name="Garcia-Pichel F."/>
        </authorList>
    </citation>
    <scope>NUCLEOTIDE SEQUENCE [LARGE SCALE GENOMIC DNA]</scope>
    <source>
        <strain evidence="1 2">BC008</strain>
    </source>
</reference>
<proteinExistence type="predicted"/>
<organism evidence="1 2">
    <name type="scientific">Mastigocoleus testarum BC008</name>
    <dbReference type="NCBI Taxonomy" id="371196"/>
    <lineage>
        <taxon>Bacteria</taxon>
        <taxon>Bacillati</taxon>
        <taxon>Cyanobacteriota</taxon>
        <taxon>Cyanophyceae</taxon>
        <taxon>Nostocales</taxon>
        <taxon>Hapalosiphonaceae</taxon>
        <taxon>Mastigocoleus</taxon>
    </lineage>
</organism>
<sequence length="245" mass="26882">MNQPVCMITGVGDGTGAAIARRFAQSNYQVAMVARNQNRLKKLESELPNTKAHICDVGDLRGLLATIKIVRSQMGNPSVLIHNAVRATFGNFLEAEPEDLERNFRVNTTSLLYLARELAPAMIAAGKGTIVVTGNTAAWRGIPSYTLFAPTKAAQRILTQSLARDLGPKGVHVAYITIDAAIATPWSMGLPVQGLRTEPLDRNPKQSQDFFCQPVDIAEEIFHVVHQAQSAWSFDVEIRPFGEKW</sequence>
<comment type="caution">
    <text evidence="1">The sequence shown here is derived from an EMBL/GenBank/DDBJ whole genome shotgun (WGS) entry which is preliminary data.</text>
</comment>
<dbReference type="Proteomes" id="UP000053372">
    <property type="component" value="Unassembled WGS sequence"/>
</dbReference>
<accession>A0A0V7ZWP2</accession>
<dbReference type="AlphaFoldDB" id="A0A0V7ZWP2"/>
<name>A0A0V7ZWP2_9CYAN</name>